<dbReference type="PANTHER" id="PTHR12025:SF15">
    <property type="entry name" value="VASCULAR ENDOTHELIAL GROWTH FACTOR C-LIKE ISOFORM X1"/>
    <property type="match status" value="1"/>
</dbReference>
<reference evidence="7 8" key="1">
    <citation type="journal article" date="2018" name="Nat. Ecol. Evol.">
        <title>Shark genomes provide insights into elasmobranch evolution and the origin of vertebrates.</title>
        <authorList>
            <person name="Hara Y"/>
            <person name="Yamaguchi K"/>
            <person name="Onimaru K"/>
            <person name="Kadota M"/>
            <person name="Koyanagi M"/>
            <person name="Keeley SD"/>
            <person name="Tatsumi K"/>
            <person name="Tanaka K"/>
            <person name="Motone F"/>
            <person name="Kageyama Y"/>
            <person name="Nozu R"/>
            <person name="Adachi N"/>
            <person name="Nishimura O"/>
            <person name="Nakagawa R"/>
            <person name="Tanegashima C"/>
            <person name="Kiyatake I"/>
            <person name="Matsumoto R"/>
            <person name="Murakumo K"/>
            <person name="Nishida K"/>
            <person name="Terakita A"/>
            <person name="Kuratani S"/>
            <person name="Sato K"/>
            <person name="Hyodo S Kuraku.S."/>
        </authorList>
    </citation>
    <scope>NUCLEOTIDE SEQUENCE [LARGE SCALE GENOMIC DNA]</scope>
</reference>
<dbReference type="GO" id="GO:0045766">
    <property type="term" value="P:positive regulation of angiogenesis"/>
    <property type="evidence" value="ECO:0007669"/>
    <property type="project" value="TreeGrafter"/>
</dbReference>
<feature type="compositionally biased region" description="Basic residues" evidence="4">
    <location>
        <begin position="132"/>
        <end position="146"/>
    </location>
</feature>
<dbReference type="GO" id="GO:0001666">
    <property type="term" value="P:response to hypoxia"/>
    <property type="evidence" value="ECO:0007669"/>
    <property type="project" value="TreeGrafter"/>
</dbReference>
<dbReference type="GO" id="GO:0016020">
    <property type="term" value="C:membrane"/>
    <property type="evidence" value="ECO:0007669"/>
    <property type="project" value="InterPro"/>
</dbReference>
<dbReference type="PROSITE" id="PS50278">
    <property type="entry name" value="PDGF_2"/>
    <property type="match status" value="1"/>
</dbReference>
<organism evidence="7 8">
    <name type="scientific">Scyliorhinus torazame</name>
    <name type="common">Cloudy catshark</name>
    <name type="synonym">Catulus torazame</name>
    <dbReference type="NCBI Taxonomy" id="75743"/>
    <lineage>
        <taxon>Eukaryota</taxon>
        <taxon>Metazoa</taxon>
        <taxon>Chordata</taxon>
        <taxon>Craniata</taxon>
        <taxon>Vertebrata</taxon>
        <taxon>Chondrichthyes</taxon>
        <taxon>Elasmobranchii</taxon>
        <taxon>Galeomorphii</taxon>
        <taxon>Galeoidea</taxon>
        <taxon>Carcharhiniformes</taxon>
        <taxon>Scyliorhinidae</taxon>
        <taxon>Scyliorhinus</taxon>
    </lineage>
</organism>
<keyword evidence="5" id="KW-0732">Signal</keyword>
<evidence type="ECO:0000313" key="8">
    <source>
        <dbReference type="Proteomes" id="UP000288216"/>
    </source>
</evidence>
<dbReference type="Pfam" id="PF00341">
    <property type="entry name" value="PDGF"/>
    <property type="match status" value="1"/>
</dbReference>
<evidence type="ECO:0000256" key="5">
    <source>
        <dbReference type="SAM" id="SignalP"/>
    </source>
</evidence>
<sequence length="168" mass="19434">MCWGIVSLLRLAAALLLFLLPISQLSKQASEVMPFEEVWKRSHCRTIEVLVDVVREYPNQAEYIFKPSCVPLLRCAGCCGDEKLRCTVREMYNVTIQVIKLKPLDHVTNQEEMIFIEHSSCECRLRRKGLKSDRRKGKRKGQRRRTKIGDVSELNQCPTASRRRLKAS</sequence>
<keyword evidence="1 3" id="KW-0339">Growth factor</keyword>
<feature type="signal peptide" evidence="5">
    <location>
        <begin position="1"/>
        <end position="24"/>
    </location>
</feature>
<feature type="chain" id="PRO_5019442354" description="Platelet-derived growth factor (PDGF) family profile domain-containing protein" evidence="5">
    <location>
        <begin position="25"/>
        <end position="168"/>
    </location>
</feature>
<accession>A0A401Q3C1</accession>
<evidence type="ECO:0000256" key="1">
    <source>
        <dbReference type="ARBA" id="ARBA00023030"/>
    </source>
</evidence>
<dbReference type="InterPro" id="IPR000072">
    <property type="entry name" value="PDGF/VEGF_dom"/>
</dbReference>
<dbReference type="CDD" id="cd00135">
    <property type="entry name" value="PDGF"/>
    <property type="match status" value="1"/>
</dbReference>
<dbReference type="InterPro" id="IPR029034">
    <property type="entry name" value="Cystine-knot_cytokine"/>
</dbReference>
<dbReference type="GO" id="GO:0048010">
    <property type="term" value="P:vascular endothelial growth factor receptor signaling pathway"/>
    <property type="evidence" value="ECO:0007669"/>
    <property type="project" value="TreeGrafter"/>
</dbReference>
<dbReference type="GO" id="GO:0050930">
    <property type="term" value="P:induction of positive chemotaxis"/>
    <property type="evidence" value="ECO:0007669"/>
    <property type="project" value="TreeGrafter"/>
</dbReference>
<dbReference type="GO" id="GO:0002040">
    <property type="term" value="P:sprouting angiogenesis"/>
    <property type="evidence" value="ECO:0007669"/>
    <property type="project" value="TreeGrafter"/>
</dbReference>
<dbReference type="PROSITE" id="PS00249">
    <property type="entry name" value="PDGF_1"/>
    <property type="match status" value="1"/>
</dbReference>
<feature type="region of interest" description="Disordered" evidence="4">
    <location>
        <begin position="132"/>
        <end position="168"/>
    </location>
</feature>
<dbReference type="OMA" id="SHCRTIE"/>
<dbReference type="GO" id="GO:0005172">
    <property type="term" value="F:vascular endothelial growth factor receptor binding"/>
    <property type="evidence" value="ECO:0007669"/>
    <property type="project" value="TreeGrafter"/>
</dbReference>
<evidence type="ECO:0000256" key="2">
    <source>
        <dbReference type="ARBA" id="ARBA00023157"/>
    </source>
</evidence>
<dbReference type="Proteomes" id="UP000288216">
    <property type="component" value="Unassembled WGS sequence"/>
</dbReference>
<dbReference type="GO" id="GO:0008083">
    <property type="term" value="F:growth factor activity"/>
    <property type="evidence" value="ECO:0007669"/>
    <property type="project" value="UniProtKB-KW"/>
</dbReference>
<dbReference type="GO" id="GO:0042056">
    <property type="term" value="F:chemoattractant activity"/>
    <property type="evidence" value="ECO:0007669"/>
    <property type="project" value="TreeGrafter"/>
</dbReference>
<gene>
    <name evidence="7" type="ORF">scyTo_0017029</name>
</gene>
<evidence type="ECO:0000256" key="4">
    <source>
        <dbReference type="SAM" id="MobiDB-lite"/>
    </source>
</evidence>
<feature type="domain" description="Platelet-derived growth factor (PDGF) family profile" evidence="6">
    <location>
        <begin position="31"/>
        <end position="128"/>
    </location>
</feature>
<proteinExistence type="inferred from homology"/>
<dbReference type="GO" id="GO:0060754">
    <property type="term" value="P:positive regulation of mast cell chemotaxis"/>
    <property type="evidence" value="ECO:0007669"/>
    <property type="project" value="TreeGrafter"/>
</dbReference>
<dbReference type="STRING" id="75743.A0A401Q3C1"/>
<dbReference type="SUPFAM" id="SSF57501">
    <property type="entry name" value="Cystine-knot cytokines"/>
    <property type="match status" value="1"/>
</dbReference>
<dbReference type="InterPro" id="IPR050507">
    <property type="entry name" value="PDGF/VEGF_growth_factor"/>
</dbReference>
<dbReference type="SMART" id="SM00141">
    <property type="entry name" value="PDGF"/>
    <property type="match status" value="1"/>
</dbReference>
<comment type="similarity">
    <text evidence="3">Belongs to the PDGF/VEGF growth factor family.</text>
</comment>
<keyword evidence="2" id="KW-1015">Disulfide bond</keyword>
<dbReference type="InterPro" id="IPR023581">
    <property type="entry name" value="PD_growth_factor_CS"/>
</dbReference>
<dbReference type="GO" id="GO:0005615">
    <property type="term" value="C:extracellular space"/>
    <property type="evidence" value="ECO:0007669"/>
    <property type="project" value="TreeGrafter"/>
</dbReference>
<comment type="caution">
    <text evidence="7">The sequence shown here is derived from an EMBL/GenBank/DDBJ whole genome shotgun (WGS) entry which is preliminary data.</text>
</comment>
<protein>
    <recommendedName>
        <fullName evidence="6">Platelet-derived growth factor (PDGF) family profile domain-containing protein</fullName>
    </recommendedName>
</protein>
<dbReference type="AlphaFoldDB" id="A0A401Q3C1"/>
<name>A0A401Q3C1_SCYTO</name>
<dbReference type="EMBL" id="BFAA01010747">
    <property type="protein sequence ID" value="GCB79875.1"/>
    <property type="molecule type" value="Genomic_DNA"/>
</dbReference>
<keyword evidence="8" id="KW-1185">Reference proteome</keyword>
<evidence type="ECO:0000259" key="6">
    <source>
        <dbReference type="PROSITE" id="PS50278"/>
    </source>
</evidence>
<dbReference type="GO" id="GO:0038084">
    <property type="term" value="P:vascular endothelial growth factor signaling pathway"/>
    <property type="evidence" value="ECO:0007669"/>
    <property type="project" value="TreeGrafter"/>
</dbReference>
<dbReference type="OrthoDB" id="6370328at2759"/>
<dbReference type="GO" id="GO:0001938">
    <property type="term" value="P:positive regulation of endothelial cell proliferation"/>
    <property type="evidence" value="ECO:0007669"/>
    <property type="project" value="TreeGrafter"/>
</dbReference>
<dbReference type="Gene3D" id="2.10.90.10">
    <property type="entry name" value="Cystine-knot cytokines"/>
    <property type="match status" value="1"/>
</dbReference>
<dbReference type="PANTHER" id="PTHR12025">
    <property type="entry name" value="VASCULAR ENDOTHELIAL GROWTH FACTOR"/>
    <property type="match status" value="1"/>
</dbReference>
<evidence type="ECO:0000313" key="7">
    <source>
        <dbReference type="EMBL" id="GCB79875.1"/>
    </source>
</evidence>
<evidence type="ECO:0000256" key="3">
    <source>
        <dbReference type="RuleBase" id="RU003818"/>
    </source>
</evidence>